<keyword evidence="5" id="KW-0547">Nucleotide-binding</keyword>
<evidence type="ECO:0000256" key="4">
    <source>
        <dbReference type="ARBA" id="ARBA00022679"/>
    </source>
</evidence>
<evidence type="ECO:0000256" key="3">
    <source>
        <dbReference type="ARBA" id="ARBA00022553"/>
    </source>
</evidence>
<evidence type="ECO:0000259" key="9">
    <source>
        <dbReference type="PROSITE" id="PS50109"/>
    </source>
</evidence>
<evidence type="ECO:0000256" key="7">
    <source>
        <dbReference type="ARBA" id="ARBA00022840"/>
    </source>
</evidence>
<proteinExistence type="predicted"/>
<reference evidence="10 11" key="1">
    <citation type="journal article" date="2014" name="Genome Announc.">
        <title>Genome Sequence of Gammaproteobacterial Pseudohaliea rubra Type Strain DSM 19751, Isolated from Coastal Seawater of the Mediterranean Sea.</title>
        <authorList>
            <person name="Spring S."/>
            <person name="Fiebig A."/>
            <person name="Riedel T."/>
            <person name="Goker M."/>
            <person name="Klenk H.P."/>
        </authorList>
    </citation>
    <scope>NUCLEOTIDE SEQUENCE [LARGE SCALE GENOMIC DNA]</scope>
    <source>
        <strain evidence="10 11">DSM 19751</strain>
    </source>
</reference>
<comment type="catalytic activity">
    <reaction evidence="1">
        <text>ATP + protein L-histidine = ADP + protein N-phospho-L-histidine.</text>
        <dbReference type="EC" id="2.7.13.3"/>
    </reaction>
</comment>
<dbReference type="EMBL" id="AUVB01000085">
    <property type="protein sequence ID" value="KGE02754.1"/>
    <property type="molecule type" value="Genomic_DNA"/>
</dbReference>
<dbReference type="PANTHER" id="PTHR43065">
    <property type="entry name" value="SENSOR HISTIDINE KINASE"/>
    <property type="match status" value="1"/>
</dbReference>
<evidence type="ECO:0000313" key="11">
    <source>
        <dbReference type="Proteomes" id="UP000029640"/>
    </source>
</evidence>
<gene>
    <name evidence="10" type="ORF">HRUBRA_02732</name>
</gene>
<dbReference type="PROSITE" id="PS50109">
    <property type="entry name" value="HIS_KIN"/>
    <property type="match status" value="1"/>
</dbReference>
<sequence>MGRLARGFAHELGAPLSVIEGRARRIARRSPDAEPDLQALRLQVQRVEALVQDLLDYTGGAPRGRVDRFPARVLAETALQTLRQEAGDGAPRLTLAAGTGSDALLRADERRLELALLNILRNARQAAAGVVTLAVHGDGDGIVFEVRDDGPGLTAAPEVLLQPFWSSKPSGEGSGLGLAISAAIVEEHGGSLSLRNGDKGAIVTLRMPCDGGLAGGEL</sequence>
<evidence type="ECO:0000256" key="8">
    <source>
        <dbReference type="ARBA" id="ARBA00023012"/>
    </source>
</evidence>
<dbReference type="Pfam" id="PF00512">
    <property type="entry name" value="HisKA"/>
    <property type="match status" value="1"/>
</dbReference>
<name>A0A095WVT0_9GAMM</name>
<dbReference type="SUPFAM" id="SSF47384">
    <property type="entry name" value="Homodimeric domain of signal transducing histidine kinase"/>
    <property type="match status" value="1"/>
</dbReference>
<dbReference type="eggNOG" id="COG4191">
    <property type="taxonomic scope" value="Bacteria"/>
</dbReference>
<dbReference type="EC" id="2.7.13.3" evidence="2"/>
<dbReference type="CDD" id="cd00082">
    <property type="entry name" value="HisKA"/>
    <property type="match status" value="1"/>
</dbReference>
<dbReference type="InterPro" id="IPR004358">
    <property type="entry name" value="Sig_transdc_His_kin-like_C"/>
</dbReference>
<evidence type="ECO:0000313" key="10">
    <source>
        <dbReference type="EMBL" id="KGE02754.1"/>
    </source>
</evidence>
<evidence type="ECO:0000256" key="5">
    <source>
        <dbReference type="ARBA" id="ARBA00022741"/>
    </source>
</evidence>
<dbReference type="Gene3D" id="3.30.565.10">
    <property type="entry name" value="Histidine kinase-like ATPase, C-terminal domain"/>
    <property type="match status" value="1"/>
</dbReference>
<dbReference type="SMART" id="SM00387">
    <property type="entry name" value="HATPase_c"/>
    <property type="match status" value="1"/>
</dbReference>
<evidence type="ECO:0000256" key="2">
    <source>
        <dbReference type="ARBA" id="ARBA00012438"/>
    </source>
</evidence>
<keyword evidence="11" id="KW-1185">Reference proteome</keyword>
<dbReference type="CDD" id="cd00075">
    <property type="entry name" value="HATPase"/>
    <property type="match status" value="1"/>
</dbReference>
<organism evidence="10 11">
    <name type="scientific">Pseudohaliea rubra DSM 19751</name>
    <dbReference type="NCBI Taxonomy" id="1265313"/>
    <lineage>
        <taxon>Bacteria</taxon>
        <taxon>Pseudomonadati</taxon>
        <taxon>Pseudomonadota</taxon>
        <taxon>Gammaproteobacteria</taxon>
        <taxon>Cellvibrionales</taxon>
        <taxon>Halieaceae</taxon>
        <taxon>Pseudohaliea</taxon>
    </lineage>
</organism>
<dbReference type="AlphaFoldDB" id="A0A095WVT0"/>
<dbReference type="STRING" id="1265313.HRUBRA_02732"/>
<feature type="domain" description="Histidine kinase" evidence="9">
    <location>
        <begin position="7"/>
        <end position="211"/>
    </location>
</feature>
<dbReference type="InterPro" id="IPR003661">
    <property type="entry name" value="HisK_dim/P_dom"/>
</dbReference>
<dbReference type="GO" id="GO:0000155">
    <property type="term" value="F:phosphorelay sensor kinase activity"/>
    <property type="evidence" value="ECO:0007669"/>
    <property type="project" value="InterPro"/>
</dbReference>
<dbReference type="InterPro" id="IPR036097">
    <property type="entry name" value="HisK_dim/P_sf"/>
</dbReference>
<comment type="caution">
    <text evidence="10">The sequence shown here is derived from an EMBL/GenBank/DDBJ whole genome shotgun (WGS) entry which is preliminary data.</text>
</comment>
<dbReference type="PANTHER" id="PTHR43065:SF10">
    <property type="entry name" value="PEROXIDE STRESS-ACTIVATED HISTIDINE KINASE MAK3"/>
    <property type="match status" value="1"/>
</dbReference>
<keyword evidence="8" id="KW-0902">Two-component regulatory system</keyword>
<dbReference type="Gene3D" id="1.10.287.130">
    <property type="match status" value="1"/>
</dbReference>
<dbReference type="Proteomes" id="UP000029640">
    <property type="component" value="Unassembled WGS sequence"/>
</dbReference>
<accession>A0A095WVT0</accession>
<dbReference type="InterPro" id="IPR005467">
    <property type="entry name" value="His_kinase_dom"/>
</dbReference>
<dbReference type="InterPro" id="IPR003594">
    <property type="entry name" value="HATPase_dom"/>
</dbReference>
<keyword evidence="3" id="KW-0597">Phosphoprotein</keyword>
<keyword evidence="4" id="KW-0808">Transferase</keyword>
<evidence type="ECO:0000256" key="1">
    <source>
        <dbReference type="ARBA" id="ARBA00000085"/>
    </source>
</evidence>
<evidence type="ECO:0000256" key="6">
    <source>
        <dbReference type="ARBA" id="ARBA00022777"/>
    </source>
</evidence>
<protein>
    <recommendedName>
        <fullName evidence="2">histidine kinase</fullName>
        <ecNumber evidence="2">2.7.13.3</ecNumber>
    </recommendedName>
</protein>
<dbReference type="Pfam" id="PF02518">
    <property type="entry name" value="HATPase_c"/>
    <property type="match status" value="1"/>
</dbReference>
<dbReference type="InterPro" id="IPR036890">
    <property type="entry name" value="HATPase_C_sf"/>
</dbReference>
<keyword evidence="6 10" id="KW-0418">Kinase</keyword>
<dbReference type="PRINTS" id="PR00344">
    <property type="entry name" value="BCTRLSENSOR"/>
</dbReference>
<keyword evidence="7" id="KW-0067">ATP-binding</keyword>
<dbReference type="HOGENOM" id="CLU_105049_0_0_6"/>
<dbReference type="GO" id="GO:0005524">
    <property type="term" value="F:ATP binding"/>
    <property type="evidence" value="ECO:0007669"/>
    <property type="project" value="UniProtKB-KW"/>
</dbReference>
<dbReference type="SUPFAM" id="SSF55874">
    <property type="entry name" value="ATPase domain of HSP90 chaperone/DNA topoisomerase II/histidine kinase"/>
    <property type="match status" value="1"/>
</dbReference>